<comment type="caution">
    <text evidence="9">The sequence shown here is derived from an EMBL/GenBank/DDBJ whole genome shotgun (WGS) entry which is preliminary data.</text>
</comment>
<comment type="similarity">
    <text evidence="6 8">Belongs to the PTH family.</text>
</comment>
<evidence type="ECO:0000313" key="9">
    <source>
        <dbReference type="EMBL" id="MDC7226218.1"/>
    </source>
</evidence>
<protein>
    <recommendedName>
        <fullName evidence="7 8">Peptidyl-tRNA hydrolase</fullName>
        <shortName evidence="8">Pth</shortName>
        <ecNumber evidence="1 8">3.1.1.29</ecNumber>
    </recommendedName>
</protein>
<dbReference type="GO" id="GO:0005737">
    <property type="term" value="C:cytoplasm"/>
    <property type="evidence" value="ECO:0007669"/>
    <property type="project" value="UniProtKB-SubCell"/>
</dbReference>
<dbReference type="Pfam" id="PF01195">
    <property type="entry name" value="Pept_tRNA_hydro"/>
    <property type="match status" value="1"/>
</dbReference>
<comment type="subcellular location">
    <subcellularLocation>
        <location evidence="8">Cytoplasm</location>
    </subcellularLocation>
</comment>
<comment type="subunit">
    <text evidence="8">Monomer.</text>
</comment>
<comment type="function">
    <text evidence="8">Hydrolyzes ribosome-free peptidyl-tRNAs (with 1 or more amino acids incorporated), which drop off the ribosome during protein synthesis, or as a result of ribosome stalling.</text>
</comment>
<feature type="active site" description="Proton acceptor" evidence="8">
    <location>
        <position position="19"/>
    </location>
</feature>
<dbReference type="HAMAP" id="MF_00083">
    <property type="entry name" value="Pept_tRNA_hydro_bact"/>
    <property type="match status" value="1"/>
</dbReference>
<keyword evidence="3 8" id="KW-0820">tRNA-binding</keyword>
<feature type="binding site" evidence="8">
    <location>
        <position position="14"/>
    </location>
    <ligand>
        <name>tRNA</name>
        <dbReference type="ChEBI" id="CHEBI:17843"/>
    </ligand>
</feature>
<proteinExistence type="inferred from homology"/>
<feature type="site" description="Stabilizes the basic form of H active site to accept a proton" evidence="8">
    <location>
        <position position="88"/>
    </location>
</feature>
<dbReference type="Proteomes" id="UP001221217">
    <property type="component" value="Unassembled WGS sequence"/>
</dbReference>
<reference evidence="9 10" key="1">
    <citation type="submission" date="2022-12" db="EMBL/GenBank/DDBJ databases">
        <title>Metagenome assembled genome from gulf of manar.</title>
        <authorList>
            <person name="Kohli P."/>
            <person name="Pk S."/>
            <person name="Venkata Ramana C."/>
            <person name="Sasikala C."/>
        </authorList>
    </citation>
    <scope>NUCLEOTIDE SEQUENCE [LARGE SCALE GENOMIC DNA]</scope>
    <source>
        <strain evidence="9">JB008</strain>
    </source>
</reference>
<dbReference type="InterPro" id="IPR001328">
    <property type="entry name" value="Pept_tRNA_hydro"/>
</dbReference>
<dbReference type="PROSITE" id="PS01196">
    <property type="entry name" value="PEPT_TRNA_HYDROL_2"/>
    <property type="match status" value="1"/>
</dbReference>
<feature type="binding site" evidence="8">
    <location>
        <position position="109"/>
    </location>
    <ligand>
        <name>tRNA</name>
        <dbReference type="ChEBI" id="CHEBI:17843"/>
    </ligand>
</feature>
<dbReference type="InterPro" id="IPR018171">
    <property type="entry name" value="Pept_tRNA_hydro_CS"/>
</dbReference>
<dbReference type="GO" id="GO:0006515">
    <property type="term" value="P:protein quality control for misfolded or incompletely synthesized proteins"/>
    <property type="evidence" value="ECO:0007669"/>
    <property type="project" value="UniProtKB-UniRule"/>
</dbReference>
<dbReference type="GO" id="GO:0004045">
    <property type="term" value="F:peptidyl-tRNA hydrolase activity"/>
    <property type="evidence" value="ECO:0007669"/>
    <property type="project" value="UniProtKB-UniRule"/>
</dbReference>
<accession>A0AAJ1MIE9</accession>
<sequence length="185" mass="20696">MIISTYLGNTGRKYEQTRHNLAWMMLQRLSFYNRLSWISKFKGEYAKISSPESLHLKPMTLMNNSGESLSAALSFFKLGHGQLIVVHDDMELPFGTVQLKKGGGAGGHNGLRSIIKLTGGADFYRFRMGISRPSKNRDVTSWVLGRFSPDEEVRLDDYCSSAADLFETALETGLKAGKKIELLNL</sequence>
<evidence type="ECO:0000313" key="10">
    <source>
        <dbReference type="Proteomes" id="UP001221217"/>
    </source>
</evidence>
<comment type="catalytic activity">
    <reaction evidence="8">
        <text>an N-acyl-L-alpha-aminoacyl-tRNA + H2O = an N-acyl-L-amino acid + a tRNA + H(+)</text>
        <dbReference type="Rhea" id="RHEA:54448"/>
        <dbReference type="Rhea" id="RHEA-COMP:10123"/>
        <dbReference type="Rhea" id="RHEA-COMP:13883"/>
        <dbReference type="ChEBI" id="CHEBI:15377"/>
        <dbReference type="ChEBI" id="CHEBI:15378"/>
        <dbReference type="ChEBI" id="CHEBI:59874"/>
        <dbReference type="ChEBI" id="CHEBI:78442"/>
        <dbReference type="ChEBI" id="CHEBI:138191"/>
        <dbReference type="EC" id="3.1.1.29"/>
    </reaction>
</comment>
<dbReference type="GO" id="GO:0000049">
    <property type="term" value="F:tRNA binding"/>
    <property type="evidence" value="ECO:0007669"/>
    <property type="project" value="UniProtKB-UniRule"/>
</dbReference>
<comment type="caution">
    <text evidence="8">Lacks conserved residue(s) required for the propagation of feature annotation.</text>
</comment>
<name>A0AAJ1MIE9_9SPIO</name>
<evidence type="ECO:0000256" key="1">
    <source>
        <dbReference type="ARBA" id="ARBA00013260"/>
    </source>
</evidence>
<organism evidence="9 10">
    <name type="scientific">Candidatus Thalassospirochaeta sargassi</name>
    <dbReference type="NCBI Taxonomy" id="3119039"/>
    <lineage>
        <taxon>Bacteria</taxon>
        <taxon>Pseudomonadati</taxon>
        <taxon>Spirochaetota</taxon>
        <taxon>Spirochaetia</taxon>
        <taxon>Spirochaetales</taxon>
        <taxon>Spirochaetaceae</taxon>
        <taxon>Candidatus Thalassospirochaeta</taxon>
    </lineage>
</organism>
<evidence type="ECO:0000256" key="7">
    <source>
        <dbReference type="ARBA" id="ARBA00050038"/>
    </source>
</evidence>
<evidence type="ECO:0000256" key="8">
    <source>
        <dbReference type="HAMAP-Rule" id="MF_00083"/>
    </source>
</evidence>
<keyword evidence="4 8" id="KW-0378">Hydrolase</keyword>
<evidence type="ECO:0000256" key="6">
    <source>
        <dbReference type="ARBA" id="ARBA00038063"/>
    </source>
</evidence>
<dbReference type="InterPro" id="IPR036416">
    <property type="entry name" value="Pept_tRNA_hydro_sf"/>
</dbReference>
<dbReference type="PANTHER" id="PTHR17224:SF1">
    <property type="entry name" value="PEPTIDYL-TRNA HYDROLASE"/>
    <property type="match status" value="1"/>
</dbReference>
<dbReference type="AlphaFoldDB" id="A0AAJ1MIE9"/>
<dbReference type="Gene3D" id="3.40.50.1470">
    <property type="entry name" value="Peptidyl-tRNA hydrolase"/>
    <property type="match status" value="1"/>
</dbReference>
<dbReference type="GO" id="GO:0072344">
    <property type="term" value="P:rescue of stalled ribosome"/>
    <property type="evidence" value="ECO:0007669"/>
    <property type="project" value="UniProtKB-UniRule"/>
</dbReference>
<dbReference type="EMBL" id="JAQQAL010000011">
    <property type="protein sequence ID" value="MDC7226218.1"/>
    <property type="molecule type" value="Genomic_DNA"/>
</dbReference>
<comment type="function">
    <text evidence="8">Catalyzes the release of premature peptidyl moieties from peptidyl-tRNA molecules trapped in stalled 50S ribosomal subunits, and thus maintains levels of free tRNAs and 50S ribosomes.</text>
</comment>
<dbReference type="CDD" id="cd00462">
    <property type="entry name" value="PTH"/>
    <property type="match status" value="1"/>
</dbReference>
<dbReference type="PANTHER" id="PTHR17224">
    <property type="entry name" value="PEPTIDYL-TRNA HYDROLASE"/>
    <property type="match status" value="1"/>
</dbReference>
<evidence type="ECO:0000256" key="5">
    <source>
        <dbReference type="ARBA" id="ARBA00022884"/>
    </source>
</evidence>
<gene>
    <name evidence="8 9" type="primary">pth</name>
    <name evidence="9" type="ORF">PQJ61_05595</name>
</gene>
<evidence type="ECO:0000256" key="3">
    <source>
        <dbReference type="ARBA" id="ARBA00022555"/>
    </source>
</evidence>
<evidence type="ECO:0000256" key="4">
    <source>
        <dbReference type="ARBA" id="ARBA00022801"/>
    </source>
</evidence>
<dbReference type="NCBIfam" id="TIGR00447">
    <property type="entry name" value="pth"/>
    <property type="match status" value="1"/>
</dbReference>
<keyword evidence="5 8" id="KW-0694">RNA-binding</keyword>
<keyword evidence="2 8" id="KW-0963">Cytoplasm</keyword>
<feature type="binding site" evidence="8">
    <location>
        <position position="63"/>
    </location>
    <ligand>
        <name>tRNA</name>
        <dbReference type="ChEBI" id="CHEBI:17843"/>
    </ligand>
</feature>
<dbReference type="EC" id="3.1.1.29" evidence="1 8"/>
<dbReference type="SUPFAM" id="SSF53178">
    <property type="entry name" value="Peptidyl-tRNA hydrolase-like"/>
    <property type="match status" value="1"/>
</dbReference>
<evidence type="ECO:0000256" key="2">
    <source>
        <dbReference type="ARBA" id="ARBA00022490"/>
    </source>
</evidence>
<feature type="site" description="Discriminates between blocked and unblocked aminoacyl-tRNA" evidence="8">
    <location>
        <position position="9"/>
    </location>
</feature>